<name>A0A0V1CUC4_TRIBR</name>
<dbReference type="Proteomes" id="UP000054653">
    <property type="component" value="Unassembled WGS sequence"/>
</dbReference>
<feature type="chain" id="PRO_5006876243" description="PiggyBac transposable element-derived protein domain-containing protein" evidence="1">
    <location>
        <begin position="18"/>
        <end position="183"/>
    </location>
</feature>
<keyword evidence="1" id="KW-0732">Signal</keyword>
<sequence>MVQWNLFWTLHVAVVNGWLQYKRDLKTSEAASSSQKDLMHFTLDIAEALTKMNKAYARKSRGRVSVTANTETSRRRVRRPEPTTAARFDQVAHWPEIINQKNRCRSCRKTSRKLCFLIILSFDLNCIFNKYAYCLTWLKRRLKNLKSIRLVQSKKEIDGKAQCISFQVLSDLFSSNATTDPNG</sequence>
<proteinExistence type="predicted"/>
<keyword evidence="3" id="KW-1185">Reference proteome</keyword>
<evidence type="ECO:0008006" key="4">
    <source>
        <dbReference type="Google" id="ProtNLM"/>
    </source>
</evidence>
<evidence type="ECO:0000313" key="2">
    <source>
        <dbReference type="EMBL" id="KRY52783.1"/>
    </source>
</evidence>
<gene>
    <name evidence="2" type="ORF">T03_12907</name>
</gene>
<accession>A0A0V1CUC4</accession>
<organism evidence="2 3">
    <name type="scientific">Trichinella britovi</name>
    <name type="common">Parasitic roundworm</name>
    <dbReference type="NCBI Taxonomy" id="45882"/>
    <lineage>
        <taxon>Eukaryota</taxon>
        <taxon>Metazoa</taxon>
        <taxon>Ecdysozoa</taxon>
        <taxon>Nematoda</taxon>
        <taxon>Enoplea</taxon>
        <taxon>Dorylaimia</taxon>
        <taxon>Trichinellida</taxon>
        <taxon>Trichinellidae</taxon>
        <taxon>Trichinella</taxon>
    </lineage>
</organism>
<dbReference type="AlphaFoldDB" id="A0A0V1CUC4"/>
<dbReference type="OrthoDB" id="8189836at2759"/>
<comment type="caution">
    <text evidence="2">The sequence shown here is derived from an EMBL/GenBank/DDBJ whole genome shotgun (WGS) entry which is preliminary data.</text>
</comment>
<reference evidence="2 3" key="1">
    <citation type="submission" date="2015-01" db="EMBL/GenBank/DDBJ databases">
        <title>Evolution of Trichinella species and genotypes.</title>
        <authorList>
            <person name="Korhonen P.K."/>
            <person name="Edoardo P."/>
            <person name="Giuseppe L.R."/>
            <person name="Gasser R.B."/>
        </authorList>
    </citation>
    <scope>NUCLEOTIDE SEQUENCE [LARGE SCALE GENOMIC DNA]</scope>
    <source>
        <strain evidence="2">ISS120</strain>
    </source>
</reference>
<evidence type="ECO:0000256" key="1">
    <source>
        <dbReference type="SAM" id="SignalP"/>
    </source>
</evidence>
<evidence type="ECO:0000313" key="3">
    <source>
        <dbReference type="Proteomes" id="UP000054653"/>
    </source>
</evidence>
<protein>
    <recommendedName>
        <fullName evidence="4">PiggyBac transposable element-derived protein domain-containing protein</fullName>
    </recommendedName>
</protein>
<dbReference type="STRING" id="45882.A0A0V1CUC4"/>
<feature type="signal peptide" evidence="1">
    <location>
        <begin position="1"/>
        <end position="17"/>
    </location>
</feature>
<dbReference type="EMBL" id="JYDI01000098">
    <property type="protein sequence ID" value="KRY52783.1"/>
    <property type="molecule type" value="Genomic_DNA"/>
</dbReference>
<dbReference type="PANTHER" id="PTHR47272">
    <property type="entry name" value="DDE_TNP_1_7 DOMAIN-CONTAINING PROTEIN"/>
    <property type="match status" value="1"/>
</dbReference>